<dbReference type="EnsemblPlants" id="Pp3c2_36860V3.1">
    <property type="protein sequence ID" value="Pp3c2_36860V3.1"/>
    <property type="gene ID" value="Pp3c2_36860"/>
</dbReference>
<reference evidence="2 4" key="1">
    <citation type="journal article" date="2008" name="Science">
        <title>The Physcomitrella genome reveals evolutionary insights into the conquest of land by plants.</title>
        <authorList>
            <person name="Rensing S."/>
            <person name="Lang D."/>
            <person name="Zimmer A."/>
            <person name="Terry A."/>
            <person name="Salamov A."/>
            <person name="Shapiro H."/>
            <person name="Nishiyama T."/>
            <person name="Perroud P.-F."/>
            <person name="Lindquist E."/>
            <person name="Kamisugi Y."/>
            <person name="Tanahashi T."/>
            <person name="Sakakibara K."/>
            <person name="Fujita T."/>
            <person name="Oishi K."/>
            <person name="Shin-I T."/>
            <person name="Kuroki Y."/>
            <person name="Toyoda A."/>
            <person name="Suzuki Y."/>
            <person name="Hashimoto A."/>
            <person name="Yamaguchi K."/>
            <person name="Sugano A."/>
            <person name="Kohara Y."/>
            <person name="Fujiyama A."/>
            <person name="Anterola A."/>
            <person name="Aoki S."/>
            <person name="Ashton N."/>
            <person name="Barbazuk W.B."/>
            <person name="Barker E."/>
            <person name="Bennetzen J."/>
            <person name="Bezanilla M."/>
            <person name="Blankenship R."/>
            <person name="Cho S.H."/>
            <person name="Dutcher S."/>
            <person name="Estelle M."/>
            <person name="Fawcett J.A."/>
            <person name="Gundlach H."/>
            <person name="Hanada K."/>
            <person name="Heyl A."/>
            <person name="Hicks K.A."/>
            <person name="Hugh J."/>
            <person name="Lohr M."/>
            <person name="Mayer K."/>
            <person name="Melkozernov A."/>
            <person name="Murata T."/>
            <person name="Nelson D."/>
            <person name="Pils B."/>
            <person name="Prigge M."/>
            <person name="Reiss B."/>
            <person name="Renner T."/>
            <person name="Rombauts S."/>
            <person name="Rushton P."/>
            <person name="Sanderfoot A."/>
            <person name="Schween G."/>
            <person name="Shiu S.-H."/>
            <person name="Stueber K."/>
            <person name="Theodoulou F.L."/>
            <person name="Tu H."/>
            <person name="Van de Peer Y."/>
            <person name="Verrier P.J."/>
            <person name="Waters E."/>
            <person name="Wood A."/>
            <person name="Yang L."/>
            <person name="Cove D."/>
            <person name="Cuming A."/>
            <person name="Hasebe M."/>
            <person name="Lucas S."/>
            <person name="Mishler D.B."/>
            <person name="Reski R."/>
            <person name="Grigoriev I."/>
            <person name="Quatrano R.S."/>
            <person name="Boore J.L."/>
        </authorList>
    </citation>
    <scope>NUCLEOTIDE SEQUENCE [LARGE SCALE GENOMIC DNA]</scope>
    <source>
        <strain evidence="3 4">cv. Gransden 2004</strain>
    </source>
</reference>
<reference evidence="3" key="3">
    <citation type="submission" date="2020-12" db="UniProtKB">
        <authorList>
            <consortium name="EnsemblPlants"/>
        </authorList>
    </citation>
    <scope>IDENTIFICATION</scope>
</reference>
<feature type="region of interest" description="Disordered" evidence="1">
    <location>
        <begin position="51"/>
        <end position="90"/>
    </location>
</feature>
<dbReference type="GeneID" id="112295054"/>
<keyword evidence="4" id="KW-1185">Reference proteome</keyword>
<dbReference type="Gramene" id="Pp3c2_36860V3.1">
    <property type="protein sequence ID" value="Pp3c2_36860V3.1"/>
    <property type="gene ID" value="Pp3c2_36860"/>
</dbReference>
<reference evidence="2 4" key="2">
    <citation type="journal article" date="2018" name="Plant J.">
        <title>The Physcomitrella patens chromosome-scale assembly reveals moss genome structure and evolution.</title>
        <authorList>
            <person name="Lang D."/>
            <person name="Ullrich K.K."/>
            <person name="Murat F."/>
            <person name="Fuchs J."/>
            <person name="Jenkins J."/>
            <person name="Haas F.B."/>
            <person name="Piednoel M."/>
            <person name="Gundlach H."/>
            <person name="Van Bel M."/>
            <person name="Meyberg R."/>
            <person name="Vives C."/>
            <person name="Morata J."/>
            <person name="Symeonidi A."/>
            <person name="Hiss M."/>
            <person name="Muchero W."/>
            <person name="Kamisugi Y."/>
            <person name="Saleh O."/>
            <person name="Blanc G."/>
            <person name="Decker E.L."/>
            <person name="van Gessel N."/>
            <person name="Grimwood J."/>
            <person name="Hayes R.D."/>
            <person name="Graham S.W."/>
            <person name="Gunter L.E."/>
            <person name="McDaniel S.F."/>
            <person name="Hoernstein S.N.W."/>
            <person name="Larsson A."/>
            <person name="Li F.W."/>
            <person name="Perroud P.F."/>
            <person name="Phillips J."/>
            <person name="Ranjan P."/>
            <person name="Rokshar D.S."/>
            <person name="Rothfels C.J."/>
            <person name="Schneider L."/>
            <person name="Shu S."/>
            <person name="Stevenson D.W."/>
            <person name="Thummler F."/>
            <person name="Tillich M."/>
            <person name="Villarreal Aguilar J.C."/>
            <person name="Widiez T."/>
            <person name="Wong G.K."/>
            <person name="Wymore A."/>
            <person name="Zhang Y."/>
            <person name="Zimmer A.D."/>
            <person name="Quatrano R.S."/>
            <person name="Mayer K.F.X."/>
            <person name="Goodstein D."/>
            <person name="Casacuberta J.M."/>
            <person name="Vandepoele K."/>
            <person name="Reski R."/>
            <person name="Cuming A.C."/>
            <person name="Tuskan G.A."/>
            <person name="Maumus F."/>
            <person name="Salse J."/>
            <person name="Schmutz J."/>
            <person name="Rensing S.A."/>
        </authorList>
    </citation>
    <scope>NUCLEOTIDE SEQUENCE [LARGE SCALE GENOMIC DNA]</scope>
    <source>
        <strain evidence="3 4">cv. Gransden 2004</strain>
    </source>
</reference>
<sequence>MAEALTSLSGEDPFLEVKAISRIVLSKSTREHEESYKNEITIGRRFHTLGVPGMDQAKTPVRHRSLQYRNSKKNPTAETPSSRPTTVTNLCHSDSKHLMSESPGGRPKSATHLHPLQASIPGSAKTAKSPRKPKGEDIWSSEEWETKSMTTKKTGICKCMAGAAADCTAVCCCPLSLLHLLALAFIKLPSTVAIRTLRKMKSKLRKKQMRQELTDDDMGPITPFTPSLSCGETLDELPWAPSAGFADSRMWQEYFGSEASDFSNHSTI</sequence>
<dbReference type="EMBL" id="ABEU02000002">
    <property type="protein sequence ID" value="PNR60931.1"/>
    <property type="molecule type" value="Genomic_DNA"/>
</dbReference>
<dbReference type="EnsemblPlants" id="Pp3c2_36860V3.2">
    <property type="protein sequence ID" value="Pp3c2_36860V3.2"/>
    <property type="gene ID" value="Pp3c2_36860"/>
</dbReference>
<dbReference type="PANTHER" id="PTHR33264">
    <property type="entry name" value="EXPRESSED PROTEIN"/>
    <property type="match status" value="1"/>
</dbReference>
<dbReference type="Proteomes" id="UP000006727">
    <property type="component" value="Chromosome 2"/>
</dbReference>
<dbReference type="PANTHER" id="PTHR33264:SF69">
    <property type="entry name" value="WRKY DOMAIN-CONTAINING PROTEIN"/>
    <property type="match status" value="1"/>
</dbReference>
<evidence type="ECO:0000313" key="2">
    <source>
        <dbReference type="EMBL" id="PNR60931.1"/>
    </source>
</evidence>
<evidence type="ECO:0000256" key="1">
    <source>
        <dbReference type="SAM" id="MobiDB-lite"/>
    </source>
</evidence>
<evidence type="ECO:0000313" key="4">
    <source>
        <dbReference type="Proteomes" id="UP000006727"/>
    </source>
</evidence>
<dbReference type="RefSeq" id="XP_024401948.1">
    <property type="nucleotide sequence ID" value="XM_024546180.2"/>
</dbReference>
<feature type="region of interest" description="Disordered" evidence="1">
    <location>
        <begin position="118"/>
        <end position="146"/>
    </location>
</feature>
<name>A0A2K1L4K5_PHYPA</name>
<protein>
    <submittedName>
        <fullName evidence="2 3">Uncharacterized protein</fullName>
    </submittedName>
</protein>
<accession>A0A2K1L4K5</accession>
<feature type="compositionally biased region" description="Basic residues" evidence="1">
    <location>
        <begin position="60"/>
        <end position="72"/>
    </location>
</feature>
<dbReference type="PaxDb" id="3218-PP1S1_61V6.1"/>
<dbReference type="Gramene" id="Pp3c2_36860V3.2">
    <property type="protein sequence ID" value="Pp3c2_36860V3.2"/>
    <property type="gene ID" value="Pp3c2_36860"/>
</dbReference>
<proteinExistence type="predicted"/>
<organism evidence="2">
    <name type="scientific">Physcomitrium patens</name>
    <name type="common">Spreading-leaved earth moss</name>
    <name type="synonym">Physcomitrella patens</name>
    <dbReference type="NCBI Taxonomy" id="3218"/>
    <lineage>
        <taxon>Eukaryota</taxon>
        <taxon>Viridiplantae</taxon>
        <taxon>Streptophyta</taxon>
        <taxon>Embryophyta</taxon>
        <taxon>Bryophyta</taxon>
        <taxon>Bryophytina</taxon>
        <taxon>Bryopsida</taxon>
        <taxon>Funariidae</taxon>
        <taxon>Funariales</taxon>
        <taxon>Funariaceae</taxon>
        <taxon>Physcomitrium</taxon>
    </lineage>
</organism>
<feature type="compositionally biased region" description="Polar residues" evidence="1">
    <location>
        <begin position="73"/>
        <end position="90"/>
    </location>
</feature>
<evidence type="ECO:0000313" key="3">
    <source>
        <dbReference type="EnsemblPlants" id="Pp3c2_36860V3.1"/>
    </source>
</evidence>
<dbReference type="AlphaFoldDB" id="A0A2K1L4K5"/>
<gene>
    <name evidence="3" type="primary">LOC112295054</name>
    <name evidence="2" type="ORF">PHYPA_003724</name>
</gene>